<dbReference type="OMA" id="YINICKR"/>
<accession>A0A0F9ZGS9</accession>
<dbReference type="GeneID" id="36319985"/>
<dbReference type="Proteomes" id="UP000034350">
    <property type="component" value="Unassembled WGS sequence"/>
</dbReference>
<comment type="caution">
    <text evidence="1">The sequence shown here is derived from an EMBL/GenBank/DDBJ whole genome shotgun (WGS) entry which is preliminary data.</text>
</comment>
<dbReference type="InterPro" id="IPR024079">
    <property type="entry name" value="MetalloPept_cat_dom_sf"/>
</dbReference>
<organism evidence="1 2">
    <name type="scientific">Vairimorpha ceranae</name>
    <dbReference type="NCBI Taxonomy" id="40302"/>
    <lineage>
        <taxon>Eukaryota</taxon>
        <taxon>Fungi</taxon>
        <taxon>Fungi incertae sedis</taxon>
        <taxon>Microsporidia</taxon>
        <taxon>Nosematidae</taxon>
        <taxon>Vairimorpha</taxon>
    </lineage>
</organism>
<proteinExistence type="predicted"/>
<dbReference type="GO" id="GO:0006509">
    <property type="term" value="P:membrane protein ectodomain proteolysis"/>
    <property type="evidence" value="ECO:0007669"/>
    <property type="project" value="TreeGrafter"/>
</dbReference>
<dbReference type="VEuPathDB" id="MicrosporidiaDB:AAJ76_3000143212"/>
<gene>
    <name evidence="1" type="ORF">AAJ76_3000143212</name>
</gene>
<dbReference type="VEuPathDB" id="MicrosporidiaDB:NCER_100968"/>
<keyword evidence="2" id="KW-1185">Reference proteome</keyword>
<dbReference type="VEuPathDB" id="MicrosporidiaDB:G9O61_00g016130"/>
<dbReference type="Gene3D" id="3.40.390.10">
    <property type="entry name" value="Collagenase (Catalytic Domain)"/>
    <property type="match status" value="1"/>
</dbReference>
<dbReference type="PANTHER" id="PTHR11905">
    <property type="entry name" value="ADAM A DISINTEGRIN AND METALLOPROTEASE DOMAIN"/>
    <property type="match status" value="1"/>
</dbReference>
<name>A0A0F9ZGS9_9MICR</name>
<dbReference type="OrthoDB" id="5951731at2759"/>
<dbReference type="AlphaFoldDB" id="A0A0F9ZGS9"/>
<evidence type="ECO:0000313" key="2">
    <source>
        <dbReference type="Proteomes" id="UP000034350"/>
    </source>
</evidence>
<reference evidence="1 2" key="1">
    <citation type="journal article" date="2015" name="Environ. Microbiol.">
        <title>Genome analyses suggest the presence of polyploidy and recent human-driven expansions in eight global populations of the honeybee pathogen Nosema ceranae.</title>
        <authorList>
            <person name="Pelin A."/>
            <person name="Selman M."/>
            <person name="Aris-Brosou S."/>
            <person name="Farinelli L."/>
            <person name="Corradi N."/>
        </authorList>
    </citation>
    <scope>NUCLEOTIDE SEQUENCE [LARGE SCALE GENOMIC DNA]</scope>
    <source>
        <strain evidence="1 2">PA08 1199</strain>
    </source>
</reference>
<evidence type="ECO:0000313" key="1">
    <source>
        <dbReference type="EMBL" id="KKO76474.1"/>
    </source>
</evidence>
<dbReference type="PANTHER" id="PTHR11905:SF159">
    <property type="entry name" value="ADAM METALLOPROTEASE"/>
    <property type="match status" value="1"/>
</dbReference>
<dbReference type="GO" id="GO:0008237">
    <property type="term" value="F:metallopeptidase activity"/>
    <property type="evidence" value="ECO:0007669"/>
    <property type="project" value="InterPro"/>
</dbReference>
<protein>
    <submittedName>
        <fullName evidence="1">Zinc metallopeptidase</fullName>
    </submittedName>
</protein>
<dbReference type="EMBL" id="JPQZ01000003">
    <property type="protein sequence ID" value="KKO76474.1"/>
    <property type="molecule type" value="Genomic_DNA"/>
</dbReference>
<dbReference type="SUPFAM" id="SSF55486">
    <property type="entry name" value="Metalloproteases ('zincins'), catalytic domain"/>
    <property type="match status" value="1"/>
</dbReference>
<sequence>MLICLFYYASAEVTSVNYYNLNDTLLTKSDFKIRNFKFKISDKTFIFSNGSRNYISDPCVYTLVTKNTFGYLKVCNGVEGLICTSIECLEIKYVKKKDPYHLDVETYPLDKVLVKFNDNFKSEIYTTTQSLSSDNRIIENRIHIKNKRIIKIRLALINEYDRYIKLKNHAYIETLHLFKVARKIINSLNFDNFSLDIVKTSIVNRSKSNLLIDNQKDPLSTLNANITKLKDINSYLYNSDLIVLLTDNKTNEKEGMSYLNGLGDVDTKYIIINYNPDDTLFYKAKVLVHEILHTLGSTHDLENKGYLMEKRFLNKKDLKIKLSKKSKKEIEKFVEKNKGYFFGDSKK</sequence>
<dbReference type="RefSeq" id="XP_024332216.1">
    <property type="nucleotide sequence ID" value="XM_024475054.1"/>
</dbReference>
<dbReference type="Pfam" id="PF13582">
    <property type="entry name" value="Reprolysin_3"/>
    <property type="match status" value="1"/>
</dbReference>